<name>A0A9X2YTT1_9MYCO</name>
<dbReference type="AlphaFoldDB" id="A0A9X2YTT1"/>
<feature type="transmembrane region" description="Helical" evidence="1">
    <location>
        <begin position="6"/>
        <end position="25"/>
    </location>
</feature>
<evidence type="ECO:0000256" key="1">
    <source>
        <dbReference type="SAM" id="Phobius"/>
    </source>
</evidence>
<evidence type="ECO:0000313" key="3">
    <source>
        <dbReference type="Proteomes" id="UP001140293"/>
    </source>
</evidence>
<gene>
    <name evidence="2" type="ORF">H7I41_25535</name>
</gene>
<reference evidence="2" key="2">
    <citation type="journal article" date="2022" name="BMC Genomics">
        <title>Comparative genome analysis of mycobacteria focusing on tRNA and non-coding RNA.</title>
        <authorList>
            <person name="Behra P.R.K."/>
            <person name="Pettersson B.M.F."/>
            <person name="Ramesh M."/>
            <person name="Das S."/>
            <person name="Dasgupta S."/>
            <person name="Kirsebom L.A."/>
        </authorList>
    </citation>
    <scope>NUCLEOTIDE SEQUENCE</scope>
    <source>
        <strain evidence="2">DSM 44615</strain>
    </source>
</reference>
<keyword evidence="1" id="KW-1133">Transmembrane helix</keyword>
<keyword evidence="1" id="KW-0812">Transmembrane</keyword>
<proteinExistence type="predicted"/>
<dbReference type="Proteomes" id="UP001140293">
    <property type="component" value="Unassembled WGS sequence"/>
</dbReference>
<comment type="caution">
    <text evidence="2">The sequence shown here is derived from an EMBL/GenBank/DDBJ whole genome shotgun (WGS) entry which is preliminary data.</text>
</comment>
<organism evidence="2 3">
    <name type="scientific">[Mycobacterium] manitobense</name>
    <dbReference type="NCBI Taxonomy" id="190147"/>
    <lineage>
        <taxon>Bacteria</taxon>
        <taxon>Bacillati</taxon>
        <taxon>Actinomycetota</taxon>
        <taxon>Actinomycetes</taxon>
        <taxon>Mycobacteriales</taxon>
        <taxon>Mycobacteriaceae</taxon>
        <taxon>Mycolicibacterium</taxon>
    </lineage>
</organism>
<accession>A0A9X2YTT1</accession>
<sequence>MSTGVILTAVAVGGVAMIAAAYLLMQRRQRQSTAPGRAEDVWAAGLVNERAAPAARKKVKDRRELWARRYGAGSAWAAGGTGGAYYVNYDGGTPTDDGGAGGAPDGGAGCGGGGCGGGGGGCGGS</sequence>
<evidence type="ECO:0000313" key="2">
    <source>
        <dbReference type="EMBL" id="MCV7173290.1"/>
    </source>
</evidence>
<dbReference type="EMBL" id="JACKSJ010000235">
    <property type="protein sequence ID" value="MCV7173290.1"/>
    <property type="molecule type" value="Genomic_DNA"/>
</dbReference>
<dbReference type="RefSeq" id="WP_264015457.1">
    <property type="nucleotide sequence ID" value="NZ_JACKSJ010000235.1"/>
</dbReference>
<reference evidence="2" key="1">
    <citation type="submission" date="2020-07" db="EMBL/GenBank/DDBJ databases">
        <authorList>
            <person name="Pettersson B.M.F."/>
            <person name="Behra P.R.K."/>
            <person name="Ramesh M."/>
            <person name="Das S."/>
            <person name="Dasgupta S."/>
            <person name="Kirsebom L.A."/>
        </authorList>
    </citation>
    <scope>NUCLEOTIDE SEQUENCE</scope>
    <source>
        <strain evidence="2">DSM 44615</strain>
    </source>
</reference>
<protein>
    <submittedName>
        <fullName evidence="2">Uncharacterized protein</fullName>
    </submittedName>
</protein>
<keyword evidence="3" id="KW-1185">Reference proteome</keyword>
<keyword evidence="1" id="KW-0472">Membrane</keyword>